<evidence type="ECO:0000256" key="6">
    <source>
        <dbReference type="ARBA" id="ARBA00022692"/>
    </source>
</evidence>
<dbReference type="Proteomes" id="UP000562984">
    <property type="component" value="Unassembled WGS sequence"/>
</dbReference>
<evidence type="ECO:0000256" key="11">
    <source>
        <dbReference type="SAM" id="MobiDB-lite"/>
    </source>
</evidence>
<keyword evidence="8 12" id="KW-0472">Membrane</keyword>
<feature type="transmembrane region" description="Helical" evidence="12">
    <location>
        <begin position="36"/>
        <end position="57"/>
    </location>
</feature>
<evidence type="ECO:0000256" key="12">
    <source>
        <dbReference type="SAM" id="Phobius"/>
    </source>
</evidence>
<dbReference type="CDD" id="cd06579">
    <property type="entry name" value="TM_PBP1_transp_AraH_like"/>
    <property type="match status" value="1"/>
</dbReference>
<keyword evidence="4" id="KW-1003">Cell membrane</keyword>
<organism evidence="13 14">
    <name type="scientific">Nakamurella aerolata</name>
    <dbReference type="NCBI Taxonomy" id="1656892"/>
    <lineage>
        <taxon>Bacteria</taxon>
        <taxon>Bacillati</taxon>
        <taxon>Actinomycetota</taxon>
        <taxon>Actinomycetes</taxon>
        <taxon>Nakamurellales</taxon>
        <taxon>Nakamurellaceae</taxon>
        <taxon>Nakamurella</taxon>
    </lineage>
</organism>
<comment type="caution">
    <text evidence="13">The sequence shown here is derived from an EMBL/GenBank/DDBJ whole genome shotgun (WGS) entry which is preliminary data.</text>
</comment>
<evidence type="ECO:0000256" key="9">
    <source>
        <dbReference type="ARBA" id="ARBA00025439"/>
    </source>
</evidence>
<evidence type="ECO:0000313" key="14">
    <source>
        <dbReference type="Proteomes" id="UP000562984"/>
    </source>
</evidence>
<comment type="subunit">
    <text evidence="2">The complex is composed of two ATP-binding proteins (LsrA), two transmembrane proteins (LsrC and LsrD) and a solute-binding protein (LsrB).</text>
</comment>
<evidence type="ECO:0000256" key="3">
    <source>
        <dbReference type="ARBA" id="ARBA00022448"/>
    </source>
</evidence>
<reference evidence="13 14" key="1">
    <citation type="submission" date="2020-05" db="EMBL/GenBank/DDBJ databases">
        <title>Nakamurella sp. DB0629 isolated from air conditioner.</title>
        <authorList>
            <person name="Kim D.H."/>
            <person name="Kim D.-U."/>
        </authorList>
    </citation>
    <scope>NUCLEOTIDE SEQUENCE [LARGE SCALE GENOMIC DNA]</scope>
    <source>
        <strain evidence="13 14">DB0629</strain>
    </source>
</reference>
<feature type="transmembrane region" description="Helical" evidence="12">
    <location>
        <begin position="186"/>
        <end position="206"/>
    </location>
</feature>
<keyword evidence="5" id="KW-0997">Cell inner membrane</keyword>
<evidence type="ECO:0000313" key="13">
    <source>
        <dbReference type="EMBL" id="NNG36983.1"/>
    </source>
</evidence>
<evidence type="ECO:0000256" key="4">
    <source>
        <dbReference type="ARBA" id="ARBA00022475"/>
    </source>
</evidence>
<feature type="transmembrane region" description="Helical" evidence="12">
    <location>
        <begin position="236"/>
        <end position="256"/>
    </location>
</feature>
<feature type="transmembrane region" description="Helical" evidence="12">
    <location>
        <begin position="64"/>
        <end position="84"/>
    </location>
</feature>
<dbReference type="GO" id="GO:0005886">
    <property type="term" value="C:plasma membrane"/>
    <property type="evidence" value="ECO:0007669"/>
    <property type="project" value="UniProtKB-SubCell"/>
</dbReference>
<dbReference type="Pfam" id="PF02653">
    <property type="entry name" value="BPD_transp_2"/>
    <property type="match status" value="1"/>
</dbReference>
<proteinExistence type="predicted"/>
<name>A0A849ABD5_9ACTN</name>
<sequence>MSAPTVSGPPPTPAGERRKVTERQRILPSPVTGQELVLIGVIAVLWIVLWLSTPAFLTANSLQPLLGAVAPIAVIGIGMTIVIITGGIDISVSGIIMVCAVVVAKTLVDYETSIWVVLLMSIGIGALLGLINGLLIAYGRVHAIIITFGTTNIFQWLGLQIFGGNTVSGIPDTLATFGNGAAGRTWGVPHAFAITVVLAAIAWWYLRHTAGGRHYFAIGGDPVAARLAGVRVRPRIASAYVLTGLLAGLGACFLVAQSSTLAQNVGTGKELAVIAAVVIGGTSIMGGRGSVLGTLLGALLVQTVSSGVTQLGWPSQLSDLFVGIAIIVAVGADLIRERARRRAR</sequence>
<feature type="transmembrane region" description="Helical" evidence="12">
    <location>
        <begin position="115"/>
        <end position="138"/>
    </location>
</feature>
<keyword evidence="14" id="KW-1185">Reference proteome</keyword>
<keyword evidence="6 12" id="KW-0812">Transmembrane</keyword>
<gene>
    <name evidence="13" type="ORF">HKD39_14960</name>
</gene>
<feature type="region of interest" description="Disordered" evidence="11">
    <location>
        <begin position="1"/>
        <end position="20"/>
    </location>
</feature>
<dbReference type="GO" id="GO:0022857">
    <property type="term" value="F:transmembrane transporter activity"/>
    <property type="evidence" value="ECO:0007669"/>
    <property type="project" value="InterPro"/>
</dbReference>
<dbReference type="EMBL" id="JABEND010000009">
    <property type="protein sequence ID" value="NNG36983.1"/>
    <property type="molecule type" value="Genomic_DNA"/>
</dbReference>
<dbReference type="PANTHER" id="PTHR32196">
    <property type="entry name" value="ABC TRANSPORTER PERMEASE PROTEIN YPHD-RELATED-RELATED"/>
    <property type="match status" value="1"/>
</dbReference>
<dbReference type="InterPro" id="IPR001851">
    <property type="entry name" value="ABC_transp_permease"/>
</dbReference>
<dbReference type="PANTHER" id="PTHR32196:SF29">
    <property type="entry name" value="AUTOINDUCER 2 IMPORT SYSTEM PERMEASE PROTEIN LSRC"/>
    <property type="match status" value="1"/>
</dbReference>
<accession>A0A849ABD5</accession>
<comment type="function">
    <text evidence="9">Part of the ABC transporter complex LsrABCD involved in autoinducer 2 (AI-2) import. Probably responsible for the translocation of the substrate across the membrane.</text>
</comment>
<evidence type="ECO:0000256" key="2">
    <source>
        <dbReference type="ARBA" id="ARBA00011262"/>
    </source>
</evidence>
<evidence type="ECO:0000256" key="10">
    <source>
        <dbReference type="ARBA" id="ARBA00039382"/>
    </source>
</evidence>
<evidence type="ECO:0000256" key="5">
    <source>
        <dbReference type="ARBA" id="ARBA00022519"/>
    </source>
</evidence>
<comment type="subcellular location">
    <subcellularLocation>
        <location evidence="1">Cell membrane</location>
        <topology evidence="1">Multi-pass membrane protein</topology>
    </subcellularLocation>
</comment>
<evidence type="ECO:0000256" key="7">
    <source>
        <dbReference type="ARBA" id="ARBA00022989"/>
    </source>
</evidence>
<evidence type="ECO:0000256" key="1">
    <source>
        <dbReference type="ARBA" id="ARBA00004651"/>
    </source>
</evidence>
<evidence type="ECO:0000256" key="8">
    <source>
        <dbReference type="ARBA" id="ARBA00023136"/>
    </source>
</evidence>
<dbReference type="AlphaFoldDB" id="A0A849ABD5"/>
<protein>
    <recommendedName>
        <fullName evidence="10">Autoinducer 2 import system permease protein LsrC</fullName>
    </recommendedName>
</protein>
<dbReference type="RefSeq" id="WP_171200686.1">
    <property type="nucleotide sequence ID" value="NZ_JABEND010000009.1"/>
</dbReference>
<feature type="transmembrane region" description="Helical" evidence="12">
    <location>
        <begin position="317"/>
        <end position="335"/>
    </location>
</feature>
<keyword evidence="7 12" id="KW-1133">Transmembrane helix</keyword>
<keyword evidence="3" id="KW-0813">Transport</keyword>